<protein>
    <recommendedName>
        <fullName evidence="10">RNA polymerase sigma factor</fullName>
    </recommendedName>
</protein>
<evidence type="ECO:0000256" key="1">
    <source>
        <dbReference type="ARBA" id="ARBA00010641"/>
    </source>
</evidence>
<keyword evidence="5" id="KW-0804">Transcription</keyword>
<dbReference type="InterPro" id="IPR039425">
    <property type="entry name" value="RNA_pol_sigma-70-like"/>
</dbReference>
<dbReference type="InterPro" id="IPR014284">
    <property type="entry name" value="RNA_pol_sigma-70_dom"/>
</dbReference>
<evidence type="ECO:0000259" key="7">
    <source>
        <dbReference type="Pfam" id="PF08281"/>
    </source>
</evidence>
<dbReference type="Pfam" id="PF08281">
    <property type="entry name" value="Sigma70_r4_2"/>
    <property type="match status" value="1"/>
</dbReference>
<keyword evidence="2" id="KW-0805">Transcription regulation</keyword>
<sequence>MSAAADEPPTEPQPAEAAWEKQVEDLYEAFHPVVLRKATLAASGCAADGWDATQHAFIKAWEHMHRLQLNEIVNWKGWLIKTAVRHVLFARRHHTRHVSLDDSEPADGRILLEDHVVLKETYQGMMEAVGQLSERQRQALVLVHIAGCSTAEAAADMGVSASTVRNLIHQARARLLTATGEASDD</sequence>
<comment type="caution">
    <text evidence="8">The sequence shown here is derived from an EMBL/GenBank/DDBJ whole genome shotgun (WGS) entry which is preliminary data.</text>
</comment>
<dbReference type="Gene3D" id="1.10.1740.10">
    <property type="match status" value="1"/>
</dbReference>
<dbReference type="GO" id="GO:0016987">
    <property type="term" value="F:sigma factor activity"/>
    <property type="evidence" value="ECO:0007669"/>
    <property type="project" value="UniProtKB-KW"/>
</dbReference>
<evidence type="ECO:0000259" key="6">
    <source>
        <dbReference type="Pfam" id="PF04542"/>
    </source>
</evidence>
<dbReference type="InterPro" id="IPR007627">
    <property type="entry name" value="RNA_pol_sigma70_r2"/>
</dbReference>
<reference evidence="8" key="2">
    <citation type="submission" date="2020-09" db="EMBL/GenBank/DDBJ databases">
        <authorList>
            <person name="Sun Q."/>
            <person name="Ohkuma M."/>
        </authorList>
    </citation>
    <scope>NUCLEOTIDE SEQUENCE</scope>
    <source>
        <strain evidence="8">JCM 4125</strain>
    </source>
</reference>
<dbReference type="EMBL" id="BMSA01000050">
    <property type="protein sequence ID" value="GGT96225.1"/>
    <property type="molecule type" value="Genomic_DNA"/>
</dbReference>
<evidence type="ECO:0000256" key="5">
    <source>
        <dbReference type="ARBA" id="ARBA00023163"/>
    </source>
</evidence>
<comment type="similarity">
    <text evidence="1">Belongs to the sigma-70 factor family. ECF subfamily.</text>
</comment>
<evidence type="ECO:0000256" key="3">
    <source>
        <dbReference type="ARBA" id="ARBA00023082"/>
    </source>
</evidence>
<dbReference type="Pfam" id="PF04542">
    <property type="entry name" value="Sigma70_r2"/>
    <property type="match status" value="1"/>
</dbReference>
<dbReference type="InterPro" id="IPR036388">
    <property type="entry name" value="WH-like_DNA-bd_sf"/>
</dbReference>
<dbReference type="GO" id="GO:0003677">
    <property type="term" value="F:DNA binding"/>
    <property type="evidence" value="ECO:0007669"/>
    <property type="project" value="UniProtKB-KW"/>
</dbReference>
<evidence type="ECO:0000256" key="4">
    <source>
        <dbReference type="ARBA" id="ARBA00023125"/>
    </source>
</evidence>
<dbReference type="NCBIfam" id="TIGR02937">
    <property type="entry name" value="sigma70-ECF"/>
    <property type="match status" value="1"/>
</dbReference>
<accession>A0A918HQE6</accession>
<gene>
    <name evidence="8" type="ORF">GCM10010226_87310</name>
</gene>
<evidence type="ECO:0008006" key="10">
    <source>
        <dbReference type="Google" id="ProtNLM"/>
    </source>
</evidence>
<evidence type="ECO:0000313" key="9">
    <source>
        <dbReference type="Proteomes" id="UP000646776"/>
    </source>
</evidence>
<organism evidence="8 9">
    <name type="scientific">Streptomyces phaeofaciens</name>
    <dbReference type="NCBI Taxonomy" id="68254"/>
    <lineage>
        <taxon>Bacteria</taxon>
        <taxon>Bacillati</taxon>
        <taxon>Actinomycetota</taxon>
        <taxon>Actinomycetes</taxon>
        <taxon>Kitasatosporales</taxon>
        <taxon>Streptomycetaceae</taxon>
        <taxon>Streptomyces</taxon>
    </lineage>
</organism>
<feature type="domain" description="RNA polymerase sigma factor 70 region 4 type 2" evidence="7">
    <location>
        <begin position="125"/>
        <end position="175"/>
    </location>
</feature>
<name>A0A918HQE6_9ACTN</name>
<dbReference type="PANTHER" id="PTHR43133:SF8">
    <property type="entry name" value="RNA POLYMERASE SIGMA FACTOR HI_1459-RELATED"/>
    <property type="match status" value="1"/>
</dbReference>
<dbReference type="RefSeq" id="WP_189718170.1">
    <property type="nucleotide sequence ID" value="NZ_BMSA01000050.1"/>
</dbReference>
<dbReference type="SUPFAM" id="SSF88946">
    <property type="entry name" value="Sigma2 domain of RNA polymerase sigma factors"/>
    <property type="match status" value="1"/>
</dbReference>
<dbReference type="CDD" id="cd06171">
    <property type="entry name" value="Sigma70_r4"/>
    <property type="match status" value="1"/>
</dbReference>
<dbReference type="InterPro" id="IPR013325">
    <property type="entry name" value="RNA_pol_sigma_r2"/>
</dbReference>
<evidence type="ECO:0000256" key="2">
    <source>
        <dbReference type="ARBA" id="ARBA00023015"/>
    </source>
</evidence>
<dbReference type="Gene3D" id="1.10.10.10">
    <property type="entry name" value="Winged helix-like DNA-binding domain superfamily/Winged helix DNA-binding domain"/>
    <property type="match status" value="1"/>
</dbReference>
<dbReference type="GO" id="GO:0006352">
    <property type="term" value="P:DNA-templated transcription initiation"/>
    <property type="evidence" value="ECO:0007669"/>
    <property type="project" value="InterPro"/>
</dbReference>
<dbReference type="AlphaFoldDB" id="A0A918HQE6"/>
<keyword evidence="3" id="KW-0731">Sigma factor</keyword>
<dbReference type="SUPFAM" id="SSF88659">
    <property type="entry name" value="Sigma3 and sigma4 domains of RNA polymerase sigma factors"/>
    <property type="match status" value="1"/>
</dbReference>
<reference evidence="8" key="1">
    <citation type="journal article" date="2014" name="Int. J. Syst. Evol. Microbiol.">
        <title>Complete genome sequence of Corynebacterium casei LMG S-19264T (=DSM 44701T), isolated from a smear-ripened cheese.</title>
        <authorList>
            <consortium name="US DOE Joint Genome Institute (JGI-PGF)"/>
            <person name="Walter F."/>
            <person name="Albersmeier A."/>
            <person name="Kalinowski J."/>
            <person name="Ruckert C."/>
        </authorList>
    </citation>
    <scope>NUCLEOTIDE SEQUENCE</scope>
    <source>
        <strain evidence="8">JCM 4125</strain>
    </source>
</reference>
<evidence type="ECO:0000313" key="8">
    <source>
        <dbReference type="EMBL" id="GGT96225.1"/>
    </source>
</evidence>
<dbReference type="Proteomes" id="UP000646776">
    <property type="component" value="Unassembled WGS sequence"/>
</dbReference>
<keyword evidence="4" id="KW-0238">DNA-binding</keyword>
<feature type="domain" description="RNA polymerase sigma-70 region 2" evidence="6">
    <location>
        <begin position="26"/>
        <end position="96"/>
    </location>
</feature>
<dbReference type="InterPro" id="IPR013324">
    <property type="entry name" value="RNA_pol_sigma_r3/r4-like"/>
</dbReference>
<dbReference type="PANTHER" id="PTHR43133">
    <property type="entry name" value="RNA POLYMERASE ECF-TYPE SIGMA FACTO"/>
    <property type="match status" value="1"/>
</dbReference>
<keyword evidence="9" id="KW-1185">Reference proteome</keyword>
<proteinExistence type="inferred from homology"/>
<dbReference type="InterPro" id="IPR013249">
    <property type="entry name" value="RNA_pol_sigma70_r4_t2"/>
</dbReference>